<sequence length="625" mass="67023">MMPRLATRPKRESWSRAEVPITPARPLVRPAPRSAMFFPLVVLVAVLPGLYALNSWDLNPPGPWWGLRGLAVLDGMVVDQVPAIANVKPMHEARAFRAVAFQPPLYAWLEAVGLALSPDLDPRATVLPSYVGGILVVVLIYLHGRLWHGPGLGLIAALLMGFNRNLLIQMQEATPTTLGLAGTLAALLCYGWHLRAGADSAPFWGWSGTAASTLLGGLSLGLALMSLGGLGLICIPVILLHQAYLHAGTPTGGRAGRWWLSWRNNPSLIAGAVALAIGLALAAPWNIRMYATYGSQIITAALAPLTPHSQQSTGLLGRLVDLAPATLPLGIYAAVRMIRLGLTDESDDREVVGGVFWVLWLAVAALVPTLLPSGPRPALGLFLLAPLNLLAARAITDLASREIPIRTLTWLAPATAVSIAWWASANLRGAMDDLAHARADSATALGLHLALDLLVVAVVITRGLDRWARRRDDRQRQVLGGFLATVLIVTVAAGIKEICFHHKETDDLLNLRAMILRRNREQPFDLVAVVSPELSRQSEEGSAPGGRLRFILRSALPHLNQLDLTSTDDLLALPKGQRLVILAGTGQRLSYAVQSRLGLEAIHPGRSGVLDAFATATVIAEKRSK</sequence>
<dbReference type="RefSeq" id="WP_015243790.1">
    <property type="nucleotide sequence ID" value="NC_019892.1"/>
</dbReference>
<evidence type="ECO:0000256" key="7">
    <source>
        <dbReference type="ARBA" id="ARBA00023136"/>
    </source>
</evidence>
<evidence type="ECO:0000256" key="4">
    <source>
        <dbReference type="ARBA" id="ARBA00022679"/>
    </source>
</evidence>
<dbReference type="AlphaFoldDB" id="L0D6V7"/>
<keyword evidence="7 8" id="KW-0472">Membrane</keyword>
<dbReference type="GO" id="GO:0005886">
    <property type="term" value="C:plasma membrane"/>
    <property type="evidence" value="ECO:0007669"/>
    <property type="project" value="UniProtKB-SubCell"/>
</dbReference>
<feature type="transmembrane region" description="Helical" evidence="8">
    <location>
        <begin position="35"/>
        <end position="53"/>
    </location>
</feature>
<dbReference type="PANTHER" id="PTHR33908:SF11">
    <property type="entry name" value="MEMBRANE PROTEIN"/>
    <property type="match status" value="1"/>
</dbReference>
<keyword evidence="3" id="KW-0328">Glycosyltransferase</keyword>
<feature type="transmembrane region" description="Helical" evidence="8">
    <location>
        <begin position="148"/>
        <end position="166"/>
    </location>
</feature>
<evidence type="ECO:0000256" key="1">
    <source>
        <dbReference type="ARBA" id="ARBA00004651"/>
    </source>
</evidence>
<dbReference type="EMBL" id="CP003364">
    <property type="protein sequence ID" value="AGA24605.1"/>
    <property type="molecule type" value="Genomic_DNA"/>
</dbReference>
<feature type="transmembrane region" description="Helical" evidence="8">
    <location>
        <begin position="445"/>
        <end position="464"/>
    </location>
</feature>
<evidence type="ECO:0000313" key="9">
    <source>
        <dbReference type="EMBL" id="AGA24605.1"/>
    </source>
</evidence>
<feature type="transmembrane region" description="Helical" evidence="8">
    <location>
        <begin position="351"/>
        <end position="371"/>
    </location>
</feature>
<keyword evidence="5 8" id="KW-0812">Transmembrane</keyword>
<evidence type="ECO:0000256" key="6">
    <source>
        <dbReference type="ARBA" id="ARBA00022989"/>
    </source>
</evidence>
<keyword evidence="10" id="KW-1185">Reference proteome</keyword>
<evidence type="ECO:0000256" key="8">
    <source>
        <dbReference type="SAM" id="Phobius"/>
    </source>
</evidence>
<feature type="transmembrane region" description="Helical" evidence="8">
    <location>
        <begin position="377"/>
        <end position="395"/>
    </location>
</feature>
<dbReference type="Proteomes" id="UP000010798">
    <property type="component" value="Chromosome"/>
</dbReference>
<dbReference type="GO" id="GO:0009103">
    <property type="term" value="P:lipopolysaccharide biosynthetic process"/>
    <property type="evidence" value="ECO:0007669"/>
    <property type="project" value="UniProtKB-ARBA"/>
</dbReference>
<evidence type="ECO:0000256" key="5">
    <source>
        <dbReference type="ARBA" id="ARBA00022692"/>
    </source>
</evidence>
<dbReference type="KEGG" id="saci:Sinac_0147"/>
<proteinExistence type="predicted"/>
<keyword evidence="2" id="KW-1003">Cell membrane</keyword>
<dbReference type="HOGENOM" id="CLU_437362_0_0_0"/>
<organism evidence="9 10">
    <name type="scientific">Singulisphaera acidiphila (strain ATCC BAA-1392 / DSM 18658 / VKM B-2454 / MOB10)</name>
    <dbReference type="NCBI Taxonomy" id="886293"/>
    <lineage>
        <taxon>Bacteria</taxon>
        <taxon>Pseudomonadati</taxon>
        <taxon>Planctomycetota</taxon>
        <taxon>Planctomycetia</taxon>
        <taxon>Isosphaerales</taxon>
        <taxon>Isosphaeraceae</taxon>
        <taxon>Singulisphaera</taxon>
    </lineage>
</organism>
<feature type="transmembrane region" description="Helical" evidence="8">
    <location>
        <begin position="214"/>
        <end position="240"/>
    </location>
</feature>
<feature type="transmembrane region" description="Helical" evidence="8">
    <location>
        <begin position="267"/>
        <end position="287"/>
    </location>
</feature>
<dbReference type="PANTHER" id="PTHR33908">
    <property type="entry name" value="MANNOSYLTRANSFERASE YKCB-RELATED"/>
    <property type="match status" value="1"/>
</dbReference>
<protein>
    <submittedName>
        <fullName evidence="9">PMT family glycosyltransferase, 4-amino-4-deoxy-L-arabinose transferase</fullName>
    </submittedName>
</protein>
<accession>L0D6V7</accession>
<feature type="transmembrane region" description="Helical" evidence="8">
    <location>
        <begin position="124"/>
        <end position="142"/>
    </location>
</feature>
<dbReference type="eggNOG" id="ENOG5033C9F">
    <property type="taxonomic scope" value="Bacteria"/>
</dbReference>
<reference evidence="9 10" key="1">
    <citation type="submission" date="2012-02" db="EMBL/GenBank/DDBJ databases">
        <title>Complete sequence of chromosome of Singulisphaera acidiphila DSM 18658.</title>
        <authorList>
            <consortium name="US DOE Joint Genome Institute (JGI-PGF)"/>
            <person name="Lucas S."/>
            <person name="Copeland A."/>
            <person name="Lapidus A."/>
            <person name="Glavina del Rio T."/>
            <person name="Dalin E."/>
            <person name="Tice H."/>
            <person name="Bruce D."/>
            <person name="Goodwin L."/>
            <person name="Pitluck S."/>
            <person name="Peters L."/>
            <person name="Ovchinnikova G."/>
            <person name="Chertkov O."/>
            <person name="Kyrpides N."/>
            <person name="Mavromatis K."/>
            <person name="Ivanova N."/>
            <person name="Brettin T."/>
            <person name="Detter J.C."/>
            <person name="Han C."/>
            <person name="Larimer F."/>
            <person name="Land M."/>
            <person name="Hauser L."/>
            <person name="Markowitz V."/>
            <person name="Cheng J.-F."/>
            <person name="Hugenholtz P."/>
            <person name="Woyke T."/>
            <person name="Wu D."/>
            <person name="Tindall B."/>
            <person name="Pomrenke H."/>
            <person name="Brambilla E."/>
            <person name="Klenk H.-P."/>
            <person name="Eisen J.A."/>
        </authorList>
    </citation>
    <scope>NUCLEOTIDE SEQUENCE [LARGE SCALE GENOMIC DNA]</scope>
    <source>
        <strain evidence="10">ATCC BAA-1392 / DSM 18658 / VKM B-2454 / MOB10</strain>
    </source>
</reference>
<feature type="transmembrane region" description="Helical" evidence="8">
    <location>
        <begin position="407"/>
        <end position="425"/>
    </location>
</feature>
<dbReference type="GO" id="GO:0016763">
    <property type="term" value="F:pentosyltransferase activity"/>
    <property type="evidence" value="ECO:0007669"/>
    <property type="project" value="TreeGrafter"/>
</dbReference>
<gene>
    <name evidence="9" type="ordered locus">Sinac_0147</name>
</gene>
<evidence type="ECO:0000256" key="3">
    <source>
        <dbReference type="ARBA" id="ARBA00022676"/>
    </source>
</evidence>
<evidence type="ECO:0000256" key="2">
    <source>
        <dbReference type="ARBA" id="ARBA00022475"/>
    </source>
</evidence>
<comment type="subcellular location">
    <subcellularLocation>
        <location evidence="1">Cell membrane</location>
        <topology evidence="1">Multi-pass membrane protein</topology>
    </subcellularLocation>
</comment>
<keyword evidence="4 9" id="KW-0808">Transferase</keyword>
<name>L0D6V7_SINAD</name>
<evidence type="ECO:0000313" key="10">
    <source>
        <dbReference type="Proteomes" id="UP000010798"/>
    </source>
</evidence>
<keyword evidence="6 8" id="KW-1133">Transmembrane helix</keyword>
<feature type="transmembrane region" description="Helical" evidence="8">
    <location>
        <begin position="476"/>
        <end position="495"/>
    </location>
</feature>
<dbReference type="InterPro" id="IPR050297">
    <property type="entry name" value="LipidA_mod_glycosyltrf_83"/>
</dbReference>
<feature type="transmembrane region" description="Helical" evidence="8">
    <location>
        <begin position="178"/>
        <end position="194"/>
    </location>
</feature>